<dbReference type="PANTHER" id="PTHR27002:SF1050">
    <property type="entry name" value="CYSTEINE-RICH RECEPTOR-LIKE PROTEIN KINASE 5"/>
    <property type="match status" value="1"/>
</dbReference>
<dbReference type="eggNOG" id="ENOG502QWDY">
    <property type="taxonomic scope" value="Eukaryota"/>
</dbReference>
<dbReference type="InterPro" id="IPR000719">
    <property type="entry name" value="Prot_kinase_dom"/>
</dbReference>
<reference evidence="23" key="1">
    <citation type="submission" date="2013-01" db="EMBL/GenBank/DDBJ databases">
        <title>Draft Genome Sequence of a Mulberry Tree, Morus notabilis C.K. Schneid.</title>
        <authorList>
            <person name="He N."/>
            <person name="Zhao S."/>
        </authorList>
    </citation>
    <scope>NUCLEOTIDE SEQUENCE</scope>
</reference>
<evidence type="ECO:0000256" key="16">
    <source>
        <dbReference type="ARBA" id="ARBA00047951"/>
    </source>
</evidence>
<evidence type="ECO:0000256" key="9">
    <source>
        <dbReference type="ARBA" id="ARBA00022777"/>
    </source>
</evidence>
<evidence type="ECO:0000256" key="5">
    <source>
        <dbReference type="ARBA" id="ARBA00022692"/>
    </source>
</evidence>
<dbReference type="Pfam" id="PF01657">
    <property type="entry name" value="Stress-antifung"/>
    <property type="match status" value="2"/>
</dbReference>
<protein>
    <submittedName>
        <fullName evidence="22">Cysteine-rich receptor-like protein kinase 25</fullName>
    </submittedName>
</protein>
<comment type="catalytic activity">
    <reaction evidence="16">
        <text>L-threonyl-[protein] + ATP = O-phospho-L-threonyl-[protein] + ADP + H(+)</text>
        <dbReference type="Rhea" id="RHEA:46608"/>
        <dbReference type="Rhea" id="RHEA-COMP:11060"/>
        <dbReference type="Rhea" id="RHEA-COMP:11605"/>
        <dbReference type="ChEBI" id="CHEBI:15378"/>
        <dbReference type="ChEBI" id="CHEBI:30013"/>
        <dbReference type="ChEBI" id="CHEBI:30616"/>
        <dbReference type="ChEBI" id="CHEBI:61977"/>
        <dbReference type="ChEBI" id="CHEBI:456216"/>
    </reaction>
</comment>
<dbReference type="AlphaFoldDB" id="W9RVD2"/>
<dbReference type="InterPro" id="IPR002902">
    <property type="entry name" value="GNK2"/>
</dbReference>
<keyword evidence="6 19" id="KW-0732">Signal</keyword>
<keyword evidence="14" id="KW-0325">Glycoprotein</keyword>
<evidence type="ECO:0000256" key="18">
    <source>
        <dbReference type="SAM" id="Phobius"/>
    </source>
</evidence>
<dbReference type="SUPFAM" id="SSF56112">
    <property type="entry name" value="Protein kinase-like (PK-like)"/>
    <property type="match status" value="1"/>
</dbReference>
<keyword evidence="2" id="KW-0723">Serine/threonine-protein kinase</keyword>
<dbReference type="FunFam" id="3.30.200.20:FF:000142">
    <property type="entry name" value="Cysteine-rich receptor-like protein kinase 10"/>
    <property type="match status" value="1"/>
</dbReference>
<dbReference type="FunFam" id="3.30.430.20:FF:000002">
    <property type="entry name" value="Cysteine-rich receptor-like protein kinase 10"/>
    <property type="match status" value="1"/>
</dbReference>
<sequence length="590" mass="65635">MLSLLFLSLLLSLALKSEPVPTYTYHSCPNTTTFAPNSTYQSNLNSLLSSLSSNATSREHHNATAGGRDPSTVSYGLFFCRGDVGTKDCRECVQSAVEDVRNRCPVEKDAIIWYEQCQLRYSNLSFFGALDETPTIYLWNTADITEKERFNQLVEDTLNEATAEAAKGRPGGEKFAMRTANFSRFQKLYGLVQCSPDLSSEDCNRCLQDSVSKLPSCCYGKFGGRVISPCCNIRYEVYPFFNLTAISPPPSTGLTPPPPSNTIAKQNTEGESDISYVIILAIVVPIAVCTVLLILAICILRRRAKQHNSIEPENVGDDEITTIESLHFDFAEIEAATNKFSLDCKLGEGGFGEVYKGTLANGQEIAVKRLSKSSGQGVEEFKNEVLLLAKLQHRNLVRLFGFCFEGEEKLLVYEFVPNRSLDNFLYGPGYMSPEYAMHGQFSVKSDVYSFGVLVLEIISGKKNSSFYESDRGQDLLSYAWKLWKAGTPLDFVDPKLESAYSEDEVLRCVQIGLLCVQEDPEDRPTMTTVVLMFNSYSVTPGQPQQPAFYVRTSEPEHMMPAAGLNFDHQSTSNQLPLSVNEASITDFYPR</sequence>
<keyword evidence="23" id="KW-1185">Reference proteome</keyword>
<dbReference type="Gene3D" id="3.30.430.20">
    <property type="entry name" value="Gnk2 domain, C-X8-C-X2-C motif"/>
    <property type="match status" value="2"/>
</dbReference>
<keyword evidence="3" id="KW-0597">Phosphoprotein</keyword>
<evidence type="ECO:0000256" key="4">
    <source>
        <dbReference type="ARBA" id="ARBA00022679"/>
    </source>
</evidence>
<keyword evidence="12 18" id="KW-0472">Membrane</keyword>
<evidence type="ECO:0000256" key="2">
    <source>
        <dbReference type="ARBA" id="ARBA00022527"/>
    </source>
</evidence>
<dbReference type="PROSITE" id="PS00107">
    <property type="entry name" value="PROTEIN_KINASE_ATP"/>
    <property type="match status" value="1"/>
</dbReference>
<keyword evidence="13 22" id="KW-0675">Receptor</keyword>
<evidence type="ECO:0000256" key="19">
    <source>
        <dbReference type="SAM" id="SignalP"/>
    </source>
</evidence>
<dbReference type="InterPro" id="IPR011009">
    <property type="entry name" value="Kinase-like_dom_sf"/>
</dbReference>
<dbReference type="InterPro" id="IPR017441">
    <property type="entry name" value="Protein_kinase_ATP_BS"/>
</dbReference>
<keyword evidence="11 18" id="KW-1133">Transmembrane helix</keyword>
<evidence type="ECO:0000256" key="13">
    <source>
        <dbReference type="ARBA" id="ARBA00023170"/>
    </source>
</evidence>
<dbReference type="CDD" id="cd23509">
    <property type="entry name" value="Gnk2-like"/>
    <property type="match status" value="2"/>
</dbReference>
<feature type="domain" description="Gnk2-homologous" evidence="21">
    <location>
        <begin position="22"/>
        <end position="126"/>
    </location>
</feature>
<dbReference type="GO" id="GO:0005886">
    <property type="term" value="C:plasma membrane"/>
    <property type="evidence" value="ECO:0007669"/>
    <property type="project" value="TreeGrafter"/>
</dbReference>
<feature type="signal peptide" evidence="19">
    <location>
        <begin position="1"/>
        <end position="19"/>
    </location>
</feature>
<evidence type="ECO:0000256" key="8">
    <source>
        <dbReference type="ARBA" id="ARBA00022741"/>
    </source>
</evidence>
<evidence type="ECO:0000256" key="14">
    <source>
        <dbReference type="ARBA" id="ARBA00023180"/>
    </source>
</evidence>
<dbReference type="Pfam" id="PF07714">
    <property type="entry name" value="PK_Tyr_Ser-Thr"/>
    <property type="match status" value="2"/>
</dbReference>
<evidence type="ECO:0000256" key="11">
    <source>
        <dbReference type="ARBA" id="ARBA00022989"/>
    </source>
</evidence>
<feature type="domain" description="Gnk2-homologous" evidence="21">
    <location>
        <begin position="132"/>
        <end position="240"/>
    </location>
</feature>
<dbReference type="FunFam" id="3.30.430.20:FF:000013">
    <property type="entry name" value="Cysteine-rich RLK (RECEPTOR-like protein kinase) 23"/>
    <property type="match status" value="1"/>
</dbReference>
<feature type="chain" id="PRO_5004928911" evidence="19">
    <location>
        <begin position="20"/>
        <end position="590"/>
    </location>
</feature>
<evidence type="ECO:0000256" key="3">
    <source>
        <dbReference type="ARBA" id="ARBA00022553"/>
    </source>
</evidence>
<keyword evidence="4" id="KW-0808">Transferase</keyword>
<dbReference type="STRING" id="981085.W9RVD2"/>
<keyword evidence="5 18" id="KW-0812">Transmembrane</keyword>
<evidence type="ECO:0000256" key="7">
    <source>
        <dbReference type="ARBA" id="ARBA00022737"/>
    </source>
</evidence>
<accession>W9RVD2</accession>
<dbReference type="FunFam" id="1.10.510.10:FF:001722">
    <property type="entry name" value="G-type lectin S-receptor-like serine/threonine-protein kinase B120"/>
    <property type="match status" value="1"/>
</dbReference>
<dbReference type="Gene3D" id="3.30.200.20">
    <property type="entry name" value="Phosphorylase Kinase, domain 1"/>
    <property type="match status" value="1"/>
</dbReference>
<evidence type="ECO:0000313" key="22">
    <source>
        <dbReference type="EMBL" id="EXB97657.1"/>
    </source>
</evidence>
<evidence type="ECO:0000313" key="23">
    <source>
        <dbReference type="Proteomes" id="UP000030645"/>
    </source>
</evidence>
<evidence type="ECO:0000256" key="6">
    <source>
        <dbReference type="ARBA" id="ARBA00022729"/>
    </source>
</evidence>
<dbReference type="PROSITE" id="PS50011">
    <property type="entry name" value="PROTEIN_KINASE_DOM"/>
    <property type="match status" value="1"/>
</dbReference>
<dbReference type="GO" id="GO:0005524">
    <property type="term" value="F:ATP binding"/>
    <property type="evidence" value="ECO:0007669"/>
    <property type="project" value="UniProtKB-UniRule"/>
</dbReference>
<keyword evidence="7" id="KW-0677">Repeat</keyword>
<evidence type="ECO:0000256" key="1">
    <source>
        <dbReference type="ARBA" id="ARBA00004167"/>
    </source>
</evidence>
<dbReference type="PROSITE" id="PS51473">
    <property type="entry name" value="GNK2"/>
    <property type="match status" value="2"/>
</dbReference>
<comment type="catalytic activity">
    <reaction evidence="15">
        <text>L-seryl-[protein] + ATP = O-phospho-L-seryl-[protein] + ADP + H(+)</text>
        <dbReference type="Rhea" id="RHEA:17989"/>
        <dbReference type="Rhea" id="RHEA-COMP:9863"/>
        <dbReference type="Rhea" id="RHEA-COMP:11604"/>
        <dbReference type="ChEBI" id="CHEBI:15378"/>
        <dbReference type="ChEBI" id="CHEBI:29999"/>
        <dbReference type="ChEBI" id="CHEBI:30616"/>
        <dbReference type="ChEBI" id="CHEBI:83421"/>
        <dbReference type="ChEBI" id="CHEBI:456216"/>
    </reaction>
</comment>
<keyword evidence="10 17" id="KW-0067">ATP-binding</keyword>
<feature type="domain" description="Protein kinase" evidence="20">
    <location>
        <begin position="340"/>
        <end position="590"/>
    </location>
</feature>
<organism evidence="22 23">
    <name type="scientific">Morus notabilis</name>
    <dbReference type="NCBI Taxonomy" id="981085"/>
    <lineage>
        <taxon>Eukaryota</taxon>
        <taxon>Viridiplantae</taxon>
        <taxon>Streptophyta</taxon>
        <taxon>Embryophyta</taxon>
        <taxon>Tracheophyta</taxon>
        <taxon>Spermatophyta</taxon>
        <taxon>Magnoliopsida</taxon>
        <taxon>eudicotyledons</taxon>
        <taxon>Gunneridae</taxon>
        <taxon>Pentapetalae</taxon>
        <taxon>rosids</taxon>
        <taxon>fabids</taxon>
        <taxon>Rosales</taxon>
        <taxon>Moraceae</taxon>
        <taxon>Moreae</taxon>
        <taxon>Morus</taxon>
    </lineage>
</organism>
<dbReference type="InterPro" id="IPR038408">
    <property type="entry name" value="GNK2_sf"/>
</dbReference>
<feature type="binding site" evidence="17">
    <location>
        <position position="368"/>
    </location>
    <ligand>
        <name>ATP</name>
        <dbReference type="ChEBI" id="CHEBI:30616"/>
    </ligand>
</feature>
<dbReference type="InterPro" id="IPR001245">
    <property type="entry name" value="Ser-Thr/Tyr_kinase_cat_dom"/>
</dbReference>
<keyword evidence="8 17" id="KW-0547">Nucleotide-binding</keyword>
<dbReference type="GO" id="GO:0042742">
    <property type="term" value="P:defense response to bacterium"/>
    <property type="evidence" value="ECO:0007669"/>
    <property type="project" value="TreeGrafter"/>
</dbReference>
<keyword evidence="9 22" id="KW-0418">Kinase</keyword>
<dbReference type="GO" id="GO:0004674">
    <property type="term" value="F:protein serine/threonine kinase activity"/>
    <property type="evidence" value="ECO:0007669"/>
    <property type="project" value="UniProtKB-KW"/>
</dbReference>
<dbReference type="EMBL" id="KE345280">
    <property type="protein sequence ID" value="EXB97657.1"/>
    <property type="molecule type" value="Genomic_DNA"/>
</dbReference>
<dbReference type="Proteomes" id="UP000030645">
    <property type="component" value="Unassembled WGS sequence"/>
</dbReference>
<proteinExistence type="predicted"/>
<comment type="subcellular location">
    <subcellularLocation>
        <location evidence="1">Membrane</location>
        <topology evidence="1">Single-pass membrane protein</topology>
    </subcellularLocation>
</comment>
<evidence type="ECO:0000256" key="12">
    <source>
        <dbReference type="ARBA" id="ARBA00023136"/>
    </source>
</evidence>
<evidence type="ECO:0000256" key="17">
    <source>
        <dbReference type="PROSITE-ProRule" id="PRU10141"/>
    </source>
</evidence>
<evidence type="ECO:0000256" key="15">
    <source>
        <dbReference type="ARBA" id="ARBA00047558"/>
    </source>
</evidence>
<dbReference type="Gene3D" id="1.10.510.10">
    <property type="entry name" value="Transferase(Phosphotransferase) domain 1"/>
    <property type="match status" value="1"/>
</dbReference>
<evidence type="ECO:0000256" key="10">
    <source>
        <dbReference type="ARBA" id="ARBA00022840"/>
    </source>
</evidence>
<dbReference type="PANTHER" id="PTHR27002">
    <property type="entry name" value="RECEPTOR-LIKE SERINE/THREONINE-PROTEIN KINASE SD1-8"/>
    <property type="match status" value="1"/>
</dbReference>
<gene>
    <name evidence="22" type="ORF">L484_020206</name>
</gene>
<feature type="transmembrane region" description="Helical" evidence="18">
    <location>
        <begin position="274"/>
        <end position="300"/>
    </location>
</feature>
<evidence type="ECO:0000259" key="20">
    <source>
        <dbReference type="PROSITE" id="PS50011"/>
    </source>
</evidence>
<name>W9RVD2_9ROSA</name>
<evidence type="ECO:0000259" key="21">
    <source>
        <dbReference type="PROSITE" id="PS51473"/>
    </source>
</evidence>